<name>A0A8H3PIE3_9LECA</name>
<dbReference type="AlphaFoldDB" id="A0A8H3PIE3"/>
<evidence type="ECO:0000256" key="1">
    <source>
        <dbReference type="SAM" id="MobiDB-lite"/>
    </source>
</evidence>
<reference evidence="2" key="1">
    <citation type="submission" date="2021-03" db="EMBL/GenBank/DDBJ databases">
        <authorList>
            <person name="Tagirdzhanova G."/>
        </authorList>
    </citation>
    <scope>NUCLEOTIDE SEQUENCE</scope>
</reference>
<keyword evidence="3" id="KW-1185">Reference proteome</keyword>
<feature type="compositionally biased region" description="Basic and acidic residues" evidence="1">
    <location>
        <begin position="15"/>
        <end position="24"/>
    </location>
</feature>
<protein>
    <submittedName>
        <fullName evidence="2">Uncharacterized protein</fullName>
    </submittedName>
</protein>
<gene>
    <name evidence="2" type="ORF">IMSHALPRED_003192</name>
</gene>
<feature type="compositionally biased region" description="Polar residues" evidence="1">
    <location>
        <begin position="155"/>
        <end position="164"/>
    </location>
</feature>
<dbReference type="EMBL" id="CAJPDT010000168">
    <property type="protein sequence ID" value="CAF9942076.1"/>
    <property type="molecule type" value="Genomic_DNA"/>
</dbReference>
<comment type="caution">
    <text evidence="2">The sequence shown here is derived from an EMBL/GenBank/DDBJ whole genome shotgun (WGS) entry which is preliminary data.</text>
</comment>
<feature type="region of interest" description="Disordered" evidence="1">
    <location>
        <begin position="129"/>
        <end position="164"/>
    </location>
</feature>
<proteinExistence type="predicted"/>
<sequence>MASSTQPHKKTAVQNKERNAKAERSLAAVNGVIIPSKVAPGESPAQGRWKDSDRMVHPCSICERRFTAKHQVKSHMPACVKRNGNPNGVHWDDAWVQAGQDAGPRKEFMGSPSLPRADFCSISVQDTVVESDSDQENENNESDASNHGADMLADRSSSNESPYDSTLPMNILTNNVLMTMLQAWLNCIGYVGENNVQEHPHWQKMLEELVARGIIDRAEDWLVNPVEIDMDFVRA</sequence>
<dbReference type="Proteomes" id="UP000664534">
    <property type="component" value="Unassembled WGS sequence"/>
</dbReference>
<dbReference type="OrthoDB" id="5332314at2759"/>
<evidence type="ECO:0000313" key="2">
    <source>
        <dbReference type="EMBL" id="CAF9942076.1"/>
    </source>
</evidence>
<accession>A0A8H3PIE3</accession>
<feature type="region of interest" description="Disordered" evidence="1">
    <location>
        <begin position="1"/>
        <end position="24"/>
    </location>
</feature>
<evidence type="ECO:0000313" key="3">
    <source>
        <dbReference type="Proteomes" id="UP000664534"/>
    </source>
</evidence>
<organism evidence="2 3">
    <name type="scientific">Imshaugia aleurites</name>
    <dbReference type="NCBI Taxonomy" id="172621"/>
    <lineage>
        <taxon>Eukaryota</taxon>
        <taxon>Fungi</taxon>
        <taxon>Dikarya</taxon>
        <taxon>Ascomycota</taxon>
        <taxon>Pezizomycotina</taxon>
        <taxon>Lecanoromycetes</taxon>
        <taxon>OSLEUM clade</taxon>
        <taxon>Lecanoromycetidae</taxon>
        <taxon>Lecanorales</taxon>
        <taxon>Lecanorineae</taxon>
        <taxon>Parmeliaceae</taxon>
        <taxon>Imshaugia</taxon>
    </lineage>
</organism>
<feature type="compositionally biased region" description="Acidic residues" evidence="1">
    <location>
        <begin position="129"/>
        <end position="141"/>
    </location>
</feature>